<accession>A0AAQ3TDB0</accession>
<reference evidence="1 2" key="1">
    <citation type="submission" date="2024-02" db="EMBL/GenBank/DDBJ databases">
        <title>High-quality chromosome-scale genome assembly of Pensacola bahiagrass (Paspalum notatum Flugge var. saurae).</title>
        <authorList>
            <person name="Vega J.M."/>
            <person name="Podio M."/>
            <person name="Orjuela J."/>
            <person name="Siena L.A."/>
            <person name="Pessino S.C."/>
            <person name="Combes M.C."/>
            <person name="Mariac C."/>
            <person name="Albertini E."/>
            <person name="Pupilli F."/>
            <person name="Ortiz J.P.A."/>
            <person name="Leblanc O."/>
        </authorList>
    </citation>
    <scope>NUCLEOTIDE SEQUENCE [LARGE SCALE GENOMIC DNA]</scope>
    <source>
        <strain evidence="1">R1</strain>
        <tissue evidence="1">Leaf</tissue>
    </source>
</reference>
<protein>
    <submittedName>
        <fullName evidence="1">Uncharacterized protein</fullName>
    </submittedName>
</protein>
<name>A0AAQ3TDB0_PASNO</name>
<dbReference type="EMBL" id="CP144748">
    <property type="protein sequence ID" value="WVZ70876.1"/>
    <property type="molecule type" value="Genomic_DNA"/>
</dbReference>
<evidence type="ECO:0000313" key="1">
    <source>
        <dbReference type="EMBL" id="WVZ70876.1"/>
    </source>
</evidence>
<keyword evidence="2" id="KW-1185">Reference proteome</keyword>
<sequence>MANALADLASH</sequence>
<dbReference type="Proteomes" id="UP001341281">
    <property type="component" value="Chromosome 04"/>
</dbReference>
<organism evidence="1 2">
    <name type="scientific">Paspalum notatum var. saurae</name>
    <dbReference type="NCBI Taxonomy" id="547442"/>
    <lineage>
        <taxon>Eukaryota</taxon>
        <taxon>Viridiplantae</taxon>
        <taxon>Streptophyta</taxon>
        <taxon>Embryophyta</taxon>
        <taxon>Tracheophyta</taxon>
        <taxon>Spermatophyta</taxon>
        <taxon>Magnoliopsida</taxon>
        <taxon>Liliopsida</taxon>
        <taxon>Poales</taxon>
        <taxon>Poaceae</taxon>
        <taxon>PACMAD clade</taxon>
        <taxon>Panicoideae</taxon>
        <taxon>Andropogonodae</taxon>
        <taxon>Paspaleae</taxon>
        <taxon>Paspalinae</taxon>
        <taxon>Paspalum</taxon>
    </lineage>
</organism>
<evidence type="ECO:0000313" key="2">
    <source>
        <dbReference type="Proteomes" id="UP001341281"/>
    </source>
</evidence>
<proteinExistence type="predicted"/>
<gene>
    <name evidence="1" type="ORF">U9M48_019506</name>
</gene>